<evidence type="ECO:0000313" key="3">
    <source>
        <dbReference type="Proteomes" id="UP000054630"/>
    </source>
</evidence>
<evidence type="ECO:0000313" key="2">
    <source>
        <dbReference type="EMBL" id="KRX26275.1"/>
    </source>
</evidence>
<dbReference type="EMBL" id="JYDL01000008">
    <property type="protein sequence ID" value="KRX26275.1"/>
    <property type="molecule type" value="Genomic_DNA"/>
</dbReference>
<accession>A0A0V0SIK1</accession>
<proteinExistence type="predicted"/>
<organism evidence="2 3">
    <name type="scientific">Trichinella nelsoni</name>
    <dbReference type="NCBI Taxonomy" id="6336"/>
    <lineage>
        <taxon>Eukaryota</taxon>
        <taxon>Metazoa</taxon>
        <taxon>Ecdysozoa</taxon>
        <taxon>Nematoda</taxon>
        <taxon>Enoplea</taxon>
        <taxon>Dorylaimia</taxon>
        <taxon>Trichinellida</taxon>
        <taxon>Trichinellidae</taxon>
        <taxon>Trichinella</taxon>
    </lineage>
</organism>
<protein>
    <submittedName>
        <fullName evidence="2">Uncharacterized protein</fullName>
    </submittedName>
</protein>
<evidence type="ECO:0000256" key="1">
    <source>
        <dbReference type="SAM" id="MobiDB-lite"/>
    </source>
</evidence>
<dbReference type="STRING" id="6336.A0A0V0SIK1"/>
<feature type="region of interest" description="Disordered" evidence="1">
    <location>
        <begin position="76"/>
        <end position="106"/>
    </location>
</feature>
<feature type="region of interest" description="Disordered" evidence="1">
    <location>
        <begin position="1"/>
        <end position="56"/>
    </location>
</feature>
<feature type="compositionally biased region" description="Basic residues" evidence="1">
    <location>
        <begin position="1"/>
        <end position="13"/>
    </location>
</feature>
<gene>
    <name evidence="2" type="ORF">T07_302</name>
</gene>
<dbReference type="AlphaFoldDB" id="A0A0V0SIK1"/>
<dbReference type="Proteomes" id="UP000054630">
    <property type="component" value="Unassembled WGS sequence"/>
</dbReference>
<dbReference type="OrthoDB" id="5926839at2759"/>
<comment type="caution">
    <text evidence="2">The sequence shown here is derived from an EMBL/GenBank/DDBJ whole genome shotgun (WGS) entry which is preliminary data.</text>
</comment>
<keyword evidence="3" id="KW-1185">Reference proteome</keyword>
<reference evidence="2 3" key="1">
    <citation type="submission" date="2015-01" db="EMBL/GenBank/DDBJ databases">
        <title>Evolution of Trichinella species and genotypes.</title>
        <authorList>
            <person name="Korhonen P.K."/>
            <person name="Edoardo P."/>
            <person name="Giuseppe L.R."/>
            <person name="Gasser R.B."/>
        </authorList>
    </citation>
    <scope>NUCLEOTIDE SEQUENCE [LARGE SCALE GENOMIC DNA]</scope>
    <source>
        <strain evidence="2">ISS37</strain>
    </source>
</reference>
<name>A0A0V0SIK1_9BILA</name>
<sequence>MYSCRRRSGRRNRAGGSQAEDMTAQRNPPVDTRSSPSDDSDNGPVEVRNESARKSGSLHYHQPLLHDDEINTPAKLSASKKKKKQINVEQLQKPRENAPTSESASMVSLERRNRSFIRKEVADEFGIFRLTEHVIVATFGNMRQHKKLQRVQLSRKKHSDDRSYCCHINLLRSGSIEECTHFHKLELSEKIPRTSAEIGIFIGINYSYGFVLAGVIKKEESTVASEFHSRLDHVRKQIPDPKSAKMKKFWELESVDILDSVEDNATSSKLKQTFKEAVQFYGKRYTVDPL</sequence>